<dbReference type="GO" id="GO:0046983">
    <property type="term" value="F:protein dimerization activity"/>
    <property type="evidence" value="ECO:0007669"/>
    <property type="project" value="InterPro"/>
</dbReference>
<dbReference type="InterPro" id="IPR018540">
    <property type="entry name" value="Spo0E-like"/>
</dbReference>
<dbReference type="Gene3D" id="4.10.280.10">
    <property type="entry name" value="Helix-loop-helix DNA-binding domain"/>
    <property type="match status" value="1"/>
</dbReference>
<keyword evidence="2" id="KW-1185">Reference proteome</keyword>
<organism evidence="1 2">
    <name type="scientific">Melghirimyces algeriensis</name>
    <dbReference type="NCBI Taxonomy" id="910412"/>
    <lineage>
        <taxon>Bacteria</taxon>
        <taxon>Bacillati</taxon>
        <taxon>Bacillota</taxon>
        <taxon>Bacilli</taxon>
        <taxon>Bacillales</taxon>
        <taxon>Thermoactinomycetaceae</taxon>
        <taxon>Melghirimyces</taxon>
    </lineage>
</organism>
<dbReference type="SUPFAM" id="SSF140500">
    <property type="entry name" value="BAS1536-like"/>
    <property type="match status" value="1"/>
</dbReference>
<dbReference type="EMBL" id="FXTI01000009">
    <property type="protein sequence ID" value="SMO82695.1"/>
    <property type="molecule type" value="Genomic_DNA"/>
</dbReference>
<dbReference type="InterPro" id="IPR037208">
    <property type="entry name" value="Spo0E-like_sf"/>
</dbReference>
<reference evidence="1 2" key="1">
    <citation type="submission" date="2017-05" db="EMBL/GenBank/DDBJ databases">
        <authorList>
            <person name="Varghese N."/>
            <person name="Submissions S."/>
        </authorList>
    </citation>
    <scope>NUCLEOTIDE SEQUENCE [LARGE SCALE GENOMIC DNA]</scope>
    <source>
        <strain evidence="1 2">DSM 45474</strain>
    </source>
</reference>
<protein>
    <submittedName>
        <fullName evidence="1">Spo0E like sporulation regulatory protein</fullName>
    </submittedName>
</protein>
<dbReference type="Pfam" id="PF09388">
    <property type="entry name" value="SpoOE-like"/>
    <property type="match status" value="1"/>
</dbReference>
<dbReference type="AlphaFoldDB" id="A0A521EFL6"/>
<dbReference type="RefSeq" id="WP_246064946.1">
    <property type="nucleotide sequence ID" value="NZ_FXTI01000009.1"/>
</dbReference>
<dbReference type="InterPro" id="IPR036638">
    <property type="entry name" value="HLH_DNA-bd_sf"/>
</dbReference>
<proteinExistence type="predicted"/>
<name>A0A521EFL6_9BACL</name>
<sequence length="78" mass="9537">MYKYQLEEEMERLRAFMYTKASQLGLNHPTVIQISQRLDELHNQWNREQGLHSKKKDQQIYFIQRYSSNIREAVLHRA</sequence>
<accession>A0A521EFL6</accession>
<gene>
    <name evidence="1" type="ORF">SAMN06264849_10924</name>
</gene>
<evidence type="ECO:0000313" key="1">
    <source>
        <dbReference type="EMBL" id="SMO82695.1"/>
    </source>
</evidence>
<dbReference type="Proteomes" id="UP000315636">
    <property type="component" value="Unassembled WGS sequence"/>
</dbReference>
<dbReference type="GO" id="GO:0043937">
    <property type="term" value="P:regulation of sporulation"/>
    <property type="evidence" value="ECO:0007669"/>
    <property type="project" value="InterPro"/>
</dbReference>
<evidence type="ECO:0000313" key="2">
    <source>
        <dbReference type="Proteomes" id="UP000315636"/>
    </source>
</evidence>